<name>A0A3M7QWQ9_BRAPC</name>
<reference evidence="2 3" key="1">
    <citation type="journal article" date="2018" name="Sci. Rep.">
        <title>Genomic signatures of local adaptation to the degree of environmental predictability in rotifers.</title>
        <authorList>
            <person name="Franch-Gras L."/>
            <person name="Hahn C."/>
            <person name="Garcia-Roger E.M."/>
            <person name="Carmona M.J."/>
            <person name="Serra M."/>
            <person name="Gomez A."/>
        </authorList>
    </citation>
    <scope>NUCLEOTIDE SEQUENCE [LARGE SCALE GENOMIC DNA]</scope>
    <source>
        <strain evidence="2">HYR1</strain>
    </source>
</reference>
<comment type="caution">
    <text evidence="2">The sequence shown here is derived from an EMBL/GenBank/DDBJ whole genome shotgun (WGS) entry which is preliminary data.</text>
</comment>
<proteinExistence type="predicted"/>
<feature type="region of interest" description="Disordered" evidence="1">
    <location>
        <begin position="16"/>
        <end position="45"/>
    </location>
</feature>
<dbReference type="AlphaFoldDB" id="A0A3M7QWQ9"/>
<evidence type="ECO:0000313" key="3">
    <source>
        <dbReference type="Proteomes" id="UP000276133"/>
    </source>
</evidence>
<accession>A0A3M7QWQ9</accession>
<organism evidence="2 3">
    <name type="scientific">Brachionus plicatilis</name>
    <name type="common">Marine rotifer</name>
    <name type="synonym">Brachionus muelleri</name>
    <dbReference type="NCBI Taxonomy" id="10195"/>
    <lineage>
        <taxon>Eukaryota</taxon>
        <taxon>Metazoa</taxon>
        <taxon>Spiralia</taxon>
        <taxon>Gnathifera</taxon>
        <taxon>Rotifera</taxon>
        <taxon>Eurotatoria</taxon>
        <taxon>Monogononta</taxon>
        <taxon>Pseudotrocha</taxon>
        <taxon>Ploima</taxon>
        <taxon>Brachionidae</taxon>
        <taxon>Brachionus</taxon>
    </lineage>
</organism>
<protein>
    <submittedName>
        <fullName evidence="2">Uncharacterized protein</fullName>
    </submittedName>
</protein>
<keyword evidence="3" id="KW-1185">Reference proteome</keyword>
<dbReference type="EMBL" id="REGN01004900">
    <property type="protein sequence ID" value="RNA15713.1"/>
    <property type="molecule type" value="Genomic_DNA"/>
</dbReference>
<feature type="compositionally biased region" description="Acidic residues" evidence="1">
    <location>
        <begin position="22"/>
        <end position="44"/>
    </location>
</feature>
<gene>
    <name evidence="2" type="ORF">BpHYR1_045721</name>
</gene>
<sequence length="97" mass="11439">MLIRLNRQRAHEQLERFRNCDDMDSGSSDEEINNQNENNEDHDEANEINHHVVETIKSLIRNANEFDENDPNLHEKHTFTLEKIQVLSVSVIVYTHT</sequence>
<evidence type="ECO:0000313" key="2">
    <source>
        <dbReference type="EMBL" id="RNA15713.1"/>
    </source>
</evidence>
<evidence type="ECO:0000256" key="1">
    <source>
        <dbReference type="SAM" id="MobiDB-lite"/>
    </source>
</evidence>
<dbReference type="Proteomes" id="UP000276133">
    <property type="component" value="Unassembled WGS sequence"/>
</dbReference>